<name>L0F5M3_DESDL</name>
<dbReference type="KEGG" id="ddl:Desdi_0958"/>
<dbReference type="EMBL" id="CP003344">
    <property type="protein sequence ID" value="AGA68477.1"/>
    <property type="molecule type" value="Genomic_DNA"/>
</dbReference>
<dbReference type="GO" id="GO:0055085">
    <property type="term" value="P:transmembrane transport"/>
    <property type="evidence" value="ECO:0007669"/>
    <property type="project" value="InterPro"/>
</dbReference>
<comment type="similarity">
    <text evidence="1">Belongs to the phosphate/phosphite/phosphonate binding protein family.</text>
</comment>
<dbReference type="Gene3D" id="3.40.190.10">
    <property type="entry name" value="Periplasmic binding protein-like II"/>
    <property type="match status" value="2"/>
</dbReference>
<protein>
    <submittedName>
        <fullName evidence="3">Phosphate/phosphite/phosphonate ABC transporters, periplasmic binding protein</fullName>
    </submittedName>
</protein>
<dbReference type="Pfam" id="PF12974">
    <property type="entry name" value="Phosphonate-bd"/>
    <property type="match status" value="1"/>
</dbReference>
<organism evidence="3 4">
    <name type="scientific">Desulfitobacterium dichloroeliminans (strain LMG P-21439 / DCA1)</name>
    <dbReference type="NCBI Taxonomy" id="871963"/>
    <lineage>
        <taxon>Bacteria</taxon>
        <taxon>Bacillati</taxon>
        <taxon>Bacillota</taxon>
        <taxon>Clostridia</taxon>
        <taxon>Eubacteriales</taxon>
        <taxon>Desulfitobacteriaceae</taxon>
        <taxon>Desulfitobacterium</taxon>
    </lineage>
</organism>
<dbReference type="SUPFAM" id="SSF53850">
    <property type="entry name" value="Periplasmic binding protein-like II"/>
    <property type="match status" value="1"/>
</dbReference>
<reference evidence="4" key="1">
    <citation type="submission" date="2012-02" db="EMBL/GenBank/DDBJ databases">
        <title>Complete sequence of Desulfitobacterium dichloroeliminans LMG P-21439.</title>
        <authorList>
            <person name="Lucas S."/>
            <person name="Han J."/>
            <person name="Lapidus A."/>
            <person name="Cheng J.-F."/>
            <person name="Goodwin L."/>
            <person name="Pitluck S."/>
            <person name="Peters L."/>
            <person name="Ovchinnikova G."/>
            <person name="Teshima H."/>
            <person name="Detter J.C."/>
            <person name="Han C."/>
            <person name="Tapia R."/>
            <person name="Land M."/>
            <person name="Hauser L."/>
            <person name="Kyrpides N."/>
            <person name="Ivanova N."/>
            <person name="Pagani I."/>
            <person name="Kruse T."/>
            <person name="de Vos W.M."/>
            <person name="Boon N."/>
            <person name="Smidt H."/>
            <person name="Woyke T."/>
        </authorList>
    </citation>
    <scope>NUCLEOTIDE SEQUENCE [LARGE SCALE GENOMIC DNA]</scope>
    <source>
        <strain evidence="4">LMG P-21439 / DCA1</strain>
    </source>
</reference>
<dbReference type="PANTHER" id="PTHR35841">
    <property type="entry name" value="PHOSPHONATES-BINDING PERIPLASMIC PROTEIN"/>
    <property type="match status" value="1"/>
</dbReference>
<evidence type="ECO:0000256" key="2">
    <source>
        <dbReference type="ARBA" id="ARBA00022729"/>
    </source>
</evidence>
<evidence type="ECO:0000256" key="1">
    <source>
        <dbReference type="ARBA" id="ARBA00007162"/>
    </source>
</evidence>
<dbReference type="STRING" id="871963.Desdi_0958"/>
<dbReference type="eggNOG" id="COG3221">
    <property type="taxonomic scope" value="Bacteria"/>
</dbReference>
<accession>L0F5M3</accession>
<keyword evidence="2" id="KW-0732">Signal</keyword>
<proteinExistence type="inferred from homology"/>
<dbReference type="GO" id="GO:0043190">
    <property type="term" value="C:ATP-binding cassette (ABC) transporter complex"/>
    <property type="evidence" value="ECO:0007669"/>
    <property type="project" value="InterPro"/>
</dbReference>
<dbReference type="Proteomes" id="UP000010797">
    <property type="component" value="Chromosome"/>
</dbReference>
<dbReference type="HOGENOM" id="CLU_051472_6_3_9"/>
<sequence length="331" mass="37067">MTIHKKFKFFLRIKLDFPSYKVIALFFFLLSTLLAGCSNQGEKAIDIDLTNRSYTEVRSNSPDSSDVIYFGFDRRLETKEDVKMYVPLLKYLEKETGYNFKIHVTPVKSSVVEELGQGKIQMAAIGTLGYLQASENYGAVITVKGLNIEDKDRYKAAIVARPDSPIMRISDIRGQSFAFGDPTSTQGHLIPRIMLSQKGIEMSSLKYYQNFASHSEVANAVMSGRFDAGGIQDTLAKSLETDGLLKIVAVSEEYPSSGIAFSKGVSGDVVSRITQALIKFDPEGEEKVGLYHWERSEMRHGFTQANDEDYNTLRNWADKFGLLKKVDGEIN</sequence>
<evidence type="ECO:0000313" key="3">
    <source>
        <dbReference type="EMBL" id="AGA68477.1"/>
    </source>
</evidence>
<dbReference type="NCBIfam" id="TIGR01098">
    <property type="entry name" value="3A0109s03R"/>
    <property type="match status" value="1"/>
</dbReference>
<evidence type="ECO:0000313" key="4">
    <source>
        <dbReference type="Proteomes" id="UP000010797"/>
    </source>
</evidence>
<dbReference type="InterPro" id="IPR005770">
    <property type="entry name" value="PhnD"/>
</dbReference>
<gene>
    <name evidence="3" type="ordered locus">Desdi_0958</name>
</gene>
<dbReference type="PANTHER" id="PTHR35841:SF1">
    <property type="entry name" value="PHOSPHONATES-BINDING PERIPLASMIC PROTEIN"/>
    <property type="match status" value="1"/>
</dbReference>
<dbReference type="RefSeq" id="WP_015261477.1">
    <property type="nucleotide sequence ID" value="NC_019903.1"/>
</dbReference>
<keyword evidence="4" id="KW-1185">Reference proteome</keyword>
<dbReference type="AlphaFoldDB" id="L0F5M3"/>